<evidence type="ECO:0000313" key="2">
    <source>
        <dbReference type="EMBL" id="MBF4375597.1"/>
    </source>
</evidence>
<proteinExistence type="predicted"/>
<keyword evidence="1" id="KW-0812">Transmembrane</keyword>
<feature type="transmembrane region" description="Helical" evidence="1">
    <location>
        <begin position="20"/>
        <end position="37"/>
    </location>
</feature>
<reference evidence="2 3" key="1">
    <citation type="journal article" date="2021" name="PeerJ">
        <title>Analysis of 44 Vibrio anguillarum genomes reveals high genetic diversity.</title>
        <authorList>
            <person name="Hansen M.J."/>
            <person name="Dalsgaard I."/>
        </authorList>
    </citation>
    <scope>NUCLEOTIDE SEQUENCE [LARGE SCALE GENOMIC DNA]</scope>
    <source>
        <strain evidence="2 3">040915-1/1B</strain>
    </source>
</reference>
<evidence type="ECO:0000256" key="1">
    <source>
        <dbReference type="SAM" id="Phobius"/>
    </source>
</evidence>
<keyword evidence="1" id="KW-0472">Membrane</keyword>
<keyword evidence="1" id="KW-1133">Transmembrane helix</keyword>
<name>A0ABR9ZBF2_VIBAN</name>
<feature type="transmembrane region" description="Helical" evidence="1">
    <location>
        <begin position="101"/>
        <end position="125"/>
    </location>
</feature>
<evidence type="ECO:0000313" key="3">
    <source>
        <dbReference type="Proteomes" id="UP000726136"/>
    </source>
</evidence>
<comment type="caution">
    <text evidence="2">The sequence shown here is derived from an EMBL/GenBank/DDBJ whole genome shotgun (WGS) entry which is preliminary data.</text>
</comment>
<dbReference type="EMBL" id="RDPI01000226">
    <property type="protein sequence ID" value="MBF4375597.1"/>
    <property type="molecule type" value="Genomic_DNA"/>
</dbReference>
<organism evidence="2 3">
    <name type="scientific">Vibrio anguillarum</name>
    <name type="common">Listonella anguillarum</name>
    <dbReference type="NCBI Taxonomy" id="55601"/>
    <lineage>
        <taxon>Bacteria</taxon>
        <taxon>Pseudomonadati</taxon>
        <taxon>Pseudomonadota</taxon>
        <taxon>Gammaproteobacteria</taxon>
        <taxon>Vibrionales</taxon>
        <taxon>Vibrionaceae</taxon>
        <taxon>Vibrio</taxon>
    </lineage>
</organism>
<protein>
    <submittedName>
        <fullName evidence="2">Uncharacterized protein</fullName>
    </submittedName>
</protein>
<dbReference type="RefSeq" id="WP_194664352.1">
    <property type="nucleotide sequence ID" value="NZ_RDPI01000226.1"/>
</dbReference>
<keyword evidence="3" id="KW-1185">Reference proteome</keyword>
<accession>A0ABR9ZBF2</accession>
<dbReference type="Proteomes" id="UP000726136">
    <property type="component" value="Unassembled WGS sequence"/>
</dbReference>
<gene>
    <name evidence="2" type="ORF">EAY46_21590</name>
</gene>
<sequence length="133" mass="15144">MSDVIDYEKYKEESDKLKNYLNSVVGLATFSLALACLSFENSRVIALFCTPLVFGLAFAAPAMRSLLEALNLIESAESKLDRELMKENLYEITNRESKLKFILSLSVYIYSLVFFMLVLFTPWFARLAKGSML</sequence>
<feature type="transmembrane region" description="Helical" evidence="1">
    <location>
        <begin position="44"/>
        <end position="63"/>
    </location>
</feature>